<keyword evidence="2 7" id="KW-0813">Transport</keyword>
<feature type="transmembrane region" description="Helical" evidence="7">
    <location>
        <begin position="145"/>
        <end position="167"/>
    </location>
</feature>
<keyword evidence="5 7" id="KW-1133">Transmembrane helix</keyword>
<keyword evidence="4 7" id="KW-0812">Transmembrane</keyword>
<dbReference type="Proteomes" id="UP001524318">
    <property type="component" value="Unassembled WGS sequence"/>
</dbReference>
<reference evidence="9 10" key="1">
    <citation type="submission" date="2022-06" db="EMBL/GenBank/DDBJ databases">
        <title>Pseudarthrobacter sp. strain RMG13 Genome sequencing and assembly.</title>
        <authorList>
            <person name="Kim I."/>
        </authorList>
    </citation>
    <scope>NUCLEOTIDE SEQUENCE [LARGE SCALE GENOMIC DNA]</scope>
    <source>
        <strain evidence="9 10">RMG13</strain>
    </source>
</reference>
<dbReference type="PANTHER" id="PTHR43744">
    <property type="entry name" value="ABC TRANSPORTER PERMEASE PROTEIN MG189-RELATED-RELATED"/>
    <property type="match status" value="1"/>
</dbReference>
<proteinExistence type="inferred from homology"/>
<evidence type="ECO:0000256" key="1">
    <source>
        <dbReference type="ARBA" id="ARBA00004651"/>
    </source>
</evidence>
<name>A0ABT1LT04_9MICC</name>
<comment type="similarity">
    <text evidence="7">Belongs to the binding-protein-dependent transport system permease family.</text>
</comment>
<dbReference type="CDD" id="cd06261">
    <property type="entry name" value="TM_PBP2"/>
    <property type="match status" value="1"/>
</dbReference>
<evidence type="ECO:0000256" key="6">
    <source>
        <dbReference type="ARBA" id="ARBA00023136"/>
    </source>
</evidence>
<evidence type="ECO:0000256" key="7">
    <source>
        <dbReference type="RuleBase" id="RU363032"/>
    </source>
</evidence>
<feature type="transmembrane region" description="Helical" evidence="7">
    <location>
        <begin position="179"/>
        <end position="200"/>
    </location>
</feature>
<organism evidence="9 10">
    <name type="scientific">Pseudarthrobacter humi</name>
    <dbReference type="NCBI Taxonomy" id="2952523"/>
    <lineage>
        <taxon>Bacteria</taxon>
        <taxon>Bacillati</taxon>
        <taxon>Actinomycetota</taxon>
        <taxon>Actinomycetes</taxon>
        <taxon>Micrococcales</taxon>
        <taxon>Micrococcaceae</taxon>
        <taxon>Pseudarthrobacter</taxon>
    </lineage>
</organism>
<evidence type="ECO:0000256" key="5">
    <source>
        <dbReference type="ARBA" id="ARBA00022989"/>
    </source>
</evidence>
<evidence type="ECO:0000256" key="4">
    <source>
        <dbReference type="ARBA" id="ARBA00022692"/>
    </source>
</evidence>
<comment type="subcellular location">
    <subcellularLocation>
        <location evidence="1 7">Cell membrane</location>
        <topology evidence="1 7">Multi-pass membrane protein</topology>
    </subcellularLocation>
</comment>
<accession>A0ABT1LT04</accession>
<dbReference type="InterPro" id="IPR000515">
    <property type="entry name" value="MetI-like"/>
</dbReference>
<dbReference type="RefSeq" id="WP_254751470.1">
    <property type="nucleotide sequence ID" value="NZ_JANCLV010000011.1"/>
</dbReference>
<feature type="transmembrane region" description="Helical" evidence="7">
    <location>
        <begin position="47"/>
        <end position="69"/>
    </location>
</feature>
<dbReference type="PANTHER" id="PTHR43744:SF12">
    <property type="entry name" value="ABC TRANSPORTER PERMEASE PROTEIN MG189-RELATED"/>
    <property type="match status" value="1"/>
</dbReference>
<dbReference type="Pfam" id="PF00528">
    <property type="entry name" value="BPD_transp_1"/>
    <property type="match status" value="1"/>
</dbReference>
<dbReference type="Gene3D" id="1.10.3720.10">
    <property type="entry name" value="MetI-like"/>
    <property type="match status" value="1"/>
</dbReference>
<dbReference type="InterPro" id="IPR035906">
    <property type="entry name" value="MetI-like_sf"/>
</dbReference>
<feature type="transmembrane region" description="Helical" evidence="7">
    <location>
        <begin position="221"/>
        <end position="243"/>
    </location>
</feature>
<evidence type="ECO:0000313" key="10">
    <source>
        <dbReference type="Proteomes" id="UP001524318"/>
    </source>
</evidence>
<gene>
    <name evidence="9" type="ORF">NFC73_15070</name>
</gene>
<dbReference type="SUPFAM" id="SSF161098">
    <property type="entry name" value="MetI-like"/>
    <property type="match status" value="1"/>
</dbReference>
<comment type="caution">
    <text evidence="9">The sequence shown here is derived from an EMBL/GenBank/DDBJ whole genome shotgun (WGS) entry which is preliminary data.</text>
</comment>
<keyword evidence="6 7" id="KW-0472">Membrane</keyword>
<feature type="domain" description="ABC transmembrane type-1" evidence="8">
    <location>
        <begin position="108"/>
        <end position="301"/>
    </location>
</feature>
<evidence type="ECO:0000313" key="9">
    <source>
        <dbReference type="EMBL" id="MCP9001034.1"/>
    </source>
</evidence>
<sequence length="316" mass="34988">MMKTEISEVQTPEAAEAVVSFRVAPPRKTKANRDSRGSRARSRINTVVLYAILVLLSIPFIYPTVWMIFSSFKPTSEIFSQPPRLWPVEWTLDGFAKIFTAQPFLQQYGNSLYIAFIVTAGSLAVSGLAGYAFARMRFPFRNTMFVILLASMMVPSEVTIIPIFTAVNAIGLTDTHWPLILLPLLGPSSVVSVFIFRQYFLSLPGELEEAARLDGLGRVGIFTRIAFPLARPAIAAVTILTFLRSFNMYFEPLIFLTTPEKFTVALGITRYQDGYGEPLWTTQLGAASLTVIPILIVFLLAQKQFIEGIAGTGVKG</sequence>
<feature type="transmembrane region" description="Helical" evidence="7">
    <location>
        <begin position="280"/>
        <end position="301"/>
    </location>
</feature>
<keyword evidence="3" id="KW-1003">Cell membrane</keyword>
<feature type="transmembrane region" description="Helical" evidence="7">
    <location>
        <begin position="112"/>
        <end position="133"/>
    </location>
</feature>
<evidence type="ECO:0000259" key="8">
    <source>
        <dbReference type="PROSITE" id="PS50928"/>
    </source>
</evidence>
<protein>
    <submittedName>
        <fullName evidence="9">Carbohydrate ABC transporter permease</fullName>
    </submittedName>
</protein>
<evidence type="ECO:0000256" key="3">
    <source>
        <dbReference type="ARBA" id="ARBA00022475"/>
    </source>
</evidence>
<evidence type="ECO:0000256" key="2">
    <source>
        <dbReference type="ARBA" id="ARBA00022448"/>
    </source>
</evidence>
<dbReference type="PROSITE" id="PS50928">
    <property type="entry name" value="ABC_TM1"/>
    <property type="match status" value="1"/>
</dbReference>
<dbReference type="EMBL" id="JANCLV010000011">
    <property type="protein sequence ID" value="MCP9001034.1"/>
    <property type="molecule type" value="Genomic_DNA"/>
</dbReference>
<keyword evidence="10" id="KW-1185">Reference proteome</keyword>